<gene>
    <name evidence="2" type="ORF">Psi01_43520</name>
</gene>
<reference evidence="2 3" key="1">
    <citation type="submission" date="2021-01" db="EMBL/GenBank/DDBJ databases">
        <title>Whole genome shotgun sequence of Planobispora siamensis NBRC 107568.</title>
        <authorList>
            <person name="Komaki H."/>
            <person name="Tamura T."/>
        </authorList>
    </citation>
    <scope>NUCLEOTIDE SEQUENCE [LARGE SCALE GENOMIC DNA]</scope>
    <source>
        <strain evidence="2 3">NBRC 107568</strain>
    </source>
</reference>
<sequence length="269" mass="26472">MNTLSLKRGALRLTMLGGLVAALASVPGTGQAAAPGDLIVERVSGAITIQPGSTAVNDTVEVVKAGSVFRVTNTTGTLKATPGKGCNQVNSKVVDCGTGVTGLSANLGGGNDTFTARVPLTGAVVGGDGSDVFNAGLSTGGGTALTYQGGAGSSDMVSYAQANVSVFIRKDAVNNDGRNAGGNIDRDKVLGDIEVVVGSQFGDTIEGDNAPEIINGLGGRDSLTANGGNDRIVADDGGIDSAVNCGGGTGDIADADAVDQPTGCETVNR</sequence>
<evidence type="ECO:0000313" key="2">
    <source>
        <dbReference type="EMBL" id="GIH93722.1"/>
    </source>
</evidence>
<keyword evidence="1" id="KW-0732">Signal</keyword>
<accession>A0A8J3WMR4</accession>
<feature type="signal peptide" evidence="1">
    <location>
        <begin position="1"/>
        <end position="32"/>
    </location>
</feature>
<dbReference type="Proteomes" id="UP000619788">
    <property type="component" value="Unassembled WGS sequence"/>
</dbReference>
<comment type="caution">
    <text evidence="2">The sequence shown here is derived from an EMBL/GenBank/DDBJ whole genome shotgun (WGS) entry which is preliminary data.</text>
</comment>
<dbReference type="EMBL" id="BOOJ01000035">
    <property type="protein sequence ID" value="GIH93722.1"/>
    <property type="molecule type" value="Genomic_DNA"/>
</dbReference>
<feature type="chain" id="PRO_5035193063" description="Hemolysin-type calcium-binding repeat-containing protein" evidence="1">
    <location>
        <begin position="33"/>
        <end position="269"/>
    </location>
</feature>
<name>A0A8J3WMR4_9ACTN</name>
<evidence type="ECO:0000313" key="3">
    <source>
        <dbReference type="Proteomes" id="UP000619788"/>
    </source>
</evidence>
<evidence type="ECO:0008006" key="4">
    <source>
        <dbReference type="Google" id="ProtNLM"/>
    </source>
</evidence>
<dbReference type="AlphaFoldDB" id="A0A8J3WMR4"/>
<evidence type="ECO:0000256" key="1">
    <source>
        <dbReference type="SAM" id="SignalP"/>
    </source>
</evidence>
<proteinExistence type="predicted"/>
<keyword evidence="3" id="KW-1185">Reference proteome</keyword>
<protein>
    <recommendedName>
        <fullName evidence="4">Hemolysin-type calcium-binding repeat-containing protein</fullName>
    </recommendedName>
</protein>
<dbReference type="RefSeq" id="WP_204065891.1">
    <property type="nucleotide sequence ID" value="NZ_BOOJ01000035.1"/>
</dbReference>
<organism evidence="2 3">
    <name type="scientific">Planobispora siamensis</name>
    <dbReference type="NCBI Taxonomy" id="936338"/>
    <lineage>
        <taxon>Bacteria</taxon>
        <taxon>Bacillati</taxon>
        <taxon>Actinomycetota</taxon>
        <taxon>Actinomycetes</taxon>
        <taxon>Streptosporangiales</taxon>
        <taxon>Streptosporangiaceae</taxon>
        <taxon>Planobispora</taxon>
    </lineage>
</organism>